<dbReference type="Pfam" id="PF21337">
    <property type="entry name" value="Peptidase_M17_N_1"/>
    <property type="match status" value="1"/>
</dbReference>
<dbReference type="PRINTS" id="PR00481">
    <property type="entry name" value="LAMNOPPTDASE"/>
</dbReference>
<name>A0ABW8NNY3_9GAMM</name>
<evidence type="ECO:0000256" key="2">
    <source>
        <dbReference type="ARBA" id="ARBA00022438"/>
    </source>
</evidence>
<dbReference type="RefSeq" id="WP_416207507.1">
    <property type="nucleotide sequence ID" value="NZ_JBBKTX010000040.1"/>
</dbReference>
<keyword evidence="2 7" id="KW-0031">Aminopeptidase</keyword>
<dbReference type="PROSITE" id="PS00631">
    <property type="entry name" value="CYTOSOL_AP"/>
    <property type="match status" value="1"/>
</dbReference>
<dbReference type="InterPro" id="IPR043472">
    <property type="entry name" value="Macro_dom-like"/>
</dbReference>
<dbReference type="CDD" id="cd00433">
    <property type="entry name" value="Peptidase_M17"/>
    <property type="match status" value="1"/>
</dbReference>
<proteinExistence type="inferred from homology"/>
<dbReference type="GO" id="GO:0004177">
    <property type="term" value="F:aminopeptidase activity"/>
    <property type="evidence" value="ECO:0007669"/>
    <property type="project" value="UniProtKB-KW"/>
</dbReference>
<evidence type="ECO:0000256" key="4">
    <source>
        <dbReference type="ARBA" id="ARBA00022801"/>
    </source>
</evidence>
<protein>
    <submittedName>
        <fullName evidence="7">Leucyl aminopeptidase family protein</fullName>
    </submittedName>
</protein>
<accession>A0ABW8NNY3</accession>
<keyword evidence="4" id="KW-0378">Hydrolase</keyword>
<dbReference type="PANTHER" id="PTHR11963">
    <property type="entry name" value="LEUCINE AMINOPEPTIDASE-RELATED"/>
    <property type="match status" value="1"/>
</dbReference>
<dbReference type="InterPro" id="IPR000819">
    <property type="entry name" value="Peptidase_M17_C"/>
</dbReference>
<dbReference type="SUPFAM" id="SSF53187">
    <property type="entry name" value="Zn-dependent exopeptidases"/>
    <property type="match status" value="1"/>
</dbReference>
<evidence type="ECO:0000259" key="6">
    <source>
        <dbReference type="PROSITE" id="PS00631"/>
    </source>
</evidence>
<dbReference type="Gene3D" id="3.40.220.10">
    <property type="entry name" value="Leucine Aminopeptidase, subunit E, domain 1"/>
    <property type="match status" value="1"/>
</dbReference>
<dbReference type="Pfam" id="PF00883">
    <property type="entry name" value="Peptidase_M17"/>
    <property type="match status" value="1"/>
</dbReference>
<evidence type="ECO:0000256" key="3">
    <source>
        <dbReference type="ARBA" id="ARBA00022670"/>
    </source>
</evidence>
<comment type="caution">
    <text evidence="7">The sequence shown here is derived from an EMBL/GenBank/DDBJ whole genome shotgun (WGS) entry which is preliminary data.</text>
</comment>
<dbReference type="InterPro" id="IPR048816">
    <property type="entry name" value="Peptidase_M17_N_1"/>
</dbReference>
<evidence type="ECO:0000313" key="7">
    <source>
        <dbReference type="EMBL" id="MFK4754700.1"/>
    </source>
</evidence>
<keyword evidence="5" id="KW-0464">Manganese</keyword>
<dbReference type="PANTHER" id="PTHR11963:SF20">
    <property type="entry name" value="PEPTIDASE B"/>
    <property type="match status" value="1"/>
</dbReference>
<evidence type="ECO:0000256" key="5">
    <source>
        <dbReference type="ARBA" id="ARBA00023211"/>
    </source>
</evidence>
<evidence type="ECO:0000256" key="1">
    <source>
        <dbReference type="ARBA" id="ARBA00009528"/>
    </source>
</evidence>
<organism evidence="7 8">
    <name type="scientific">Oceanobacter antarcticus</name>
    <dbReference type="NCBI Taxonomy" id="3133425"/>
    <lineage>
        <taxon>Bacteria</taxon>
        <taxon>Pseudomonadati</taxon>
        <taxon>Pseudomonadota</taxon>
        <taxon>Gammaproteobacteria</taxon>
        <taxon>Oceanospirillales</taxon>
        <taxon>Oceanospirillaceae</taxon>
        <taxon>Oceanobacter</taxon>
    </lineage>
</organism>
<keyword evidence="3" id="KW-0645">Protease</keyword>
<dbReference type="Gene3D" id="3.40.630.10">
    <property type="entry name" value="Zn peptidases"/>
    <property type="match status" value="1"/>
</dbReference>
<feature type="domain" description="Cytosol aminopeptidase" evidence="6">
    <location>
        <begin position="306"/>
        <end position="313"/>
    </location>
</feature>
<keyword evidence="8" id="KW-1185">Reference proteome</keyword>
<sequence>MSIVASLSSLAPEHTTTPLTLLAKSELEPWLLQQPAAKAWLDASHYSGSGTTLIPQADGRGYQALYVCESLDEPFACGDLSASLPATDYVLTEVASAERLLNIAFGWGVGAYRFTRYKENTKPQARLLLDDDTLVDKANQHIDAITLVRDLVNTPAQDMMPAQLSEVTRALATEFGARFEEVVGDDLLTHNYPMIHAVGRASVHSPRLLDLRWGQPEAPRITLVGKGVCFDSGGLNLKPGNYMRQMKKDMGGAAHVLGLARLIMASNLNINLRVLIPAVENAVSGNAFRPGDVLPTRKGLTVEIDNTDAEGRLVLCDALAEAESEQPELIIDFATLTGACRVALGTELPGFFCNNRRVALALAEAGEAAAEPVWQLPLHKPYFEFMKSDIADLVNGAASPYGGAITAALYLEAFIDTTPWVHFDIMAWNLRKLPGRPVGGEAMGVRAVYQYLSDCYS</sequence>
<dbReference type="EMBL" id="JBBKTX010000040">
    <property type="protein sequence ID" value="MFK4754700.1"/>
    <property type="molecule type" value="Genomic_DNA"/>
</dbReference>
<dbReference type="Proteomes" id="UP001620597">
    <property type="component" value="Unassembled WGS sequence"/>
</dbReference>
<reference evidence="7 8" key="1">
    <citation type="submission" date="2024-03" db="EMBL/GenBank/DDBJ databases">
        <title>High-quality draft genome sequence of Oceanobacter sp. wDCs-4.</title>
        <authorList>
            <person name="Dong C."/>
        </authorList>
    </citation>
    <scope>NUCLEOTIDE SEQUENCE [LARGE SCALE GENOMIC DNA]</scope>
    <source>
        <strain evidence="8">wDCs-4</strain>
    </source>
</reference>
<evidence type="ECO:0000313" key="8">
    <source>
        <dbReference type="Proteomes" id="UP001620597"/>
    </source>
</evidence>
<gene>
    <name evidence="7" type="ORF">WG929_20060</name>
</gene>
<comment type="similarity">
    <text evidence="1">Belongs to the peptidase M17 family.</text>
</comment>
<dbReference type="InterPro" id="IPR011356">
    <property type="entry name" value="Leucine_aapep/pepB"/>
</dbReference>